<dbReference type="AlphaFoldDB" id="A0A9D2IZM4"/>
<dbReference type="Proteomes" id="UP000824035">
    <property type="component" value="Unassembled WGS sequence"/>
</dbReference>
<reference evidence="1" key="1">
    <citation type="journal article" date="2021" name="PeerJ">
        <title>Extensive microbial diversity within the chicken gut microbiome revealed by metagenomics and culture.</title>
        <authorList>
            <person name="Gilroy R."/>
            <person name="Ravi A."/>
            <person name="Getino M."/>
            <person name="Pursley I."/>
            <person name="Horton D.L."/>
            <person name="Alikhan N.F."/>
            <person name="Baker D."/>
            <person name="Gharbi K."/>
            <person name="Hall N."/>
            <person name="Watson M."/>
            <person name="Adriaenssens E.M."/>
            <person name="Foster-Nyarko E."/>
            <person name="Jarju S."/>
            <person name="Secka A."/>
            <person name="Antonio M."/>
            <person name="Oren A."/>
            <person name="Chaudhuri R.R."/>
            <person name="La Ragione R."/>
            <person name="Hildebrand F."/>
            <person name="Pallen M.J."/>
        </authorList>
    </citation>
    <scope>NUCLEOTIDE SEQUENCE</scope>
    <source>
        <strain evidence="1">ChiGjej4B4-18154</strain>
    </source>
</reference>
<protein>
    <recommendedName>
        <fullName evidence="3">DUF2383 domain-containing protein</fullName>
    </recommendedName>
</protein>
<evidence type="ECO:0000313" key="1">
    <source>
        <dbReference type="EMBL" id="HIZ31176.1"/>
    </source>
</evidence>
<accession>A0A9D2IZM4</accession>
<dbReference type="EMBL" id="DXBV01000079">
    <property type="protein sequence ID" value="HIZ31176.1"/>
    <property type="molecule type" value="Genomic_DNA"/>
</dbReference>
<reference evidence="1" key="2">
    <citation type="submission" date="2021-04" db="EMBL/GenBank/DDBJ databases">
        <authorList>
            <person name="Gilroy R."/>
        </authorList>
    </citation>
    <scope>NUCLEOTIDE SEQUENCE</scope>
    <source>
        <strain evidence="1">ChiGjej4B4-18154</strain>
    </source>
</reference>
<sequence>MQRRNDQNHGDSDNEAVLNEVVRNTEMGKNTTEQLIHITDDRQLKASLLSQQRQFRQLNQKAHAALAALGTHGHGQSKMAKMATTMGIKSKTMADKSSRNLADMLIRGATQGYTDCEMARRDHPNASTGAMELLDQLQTLEQDIAREMKNYL</sequence>
<organism evidence="1 2">
    <name type="scientific">Candidatus Allofournierella merdipullorum</name>
    <dbReference type="NCBI Taxonomy" id="2838595"/>
    <lineage>
        <taxon>Bacteria</taxon>
        <taxon>Bacillati</taxon>
        <taxon>Bacillota</taxon>
        <taxon>Clostridia</taxon>
        <taxon>Eubacteriales</taxon>
        <taxon>Oscillospiraceae</taxon>
        <taxon>Allofournierella</taxon>
    </lineage>
</organism>
<evidence type="ECO:0000313" key="2">
    <source>
        <dbReference type="Proteomes" id="UP000824035"/>
    </source>
</evidence>
<name>A0A9D2IZM4_9FIRM</name>
<comment type="caution">
    <text evidence="1">The sequence shown here is derived from an EMBL/GenBank/DDBJ whole genome shotgun (WGS) entry which is preliminary data.</text>
</comment>
<evidence type="ECO:0008006" key="3">
    <source>
        <dbReference type="Google" id="ProtNLM"/>
    </source>
</evidence>
<proteinExistence type="predicted"/>
<gene>
    <name evidence="1" type="ORF">H9813_08125</name>
</gene>